<dbReference type="Gene3D" id="3.30.10.20">
    <property type="match status" value="3"/>
</dbReference>
<protein>
    <submittedName>
        <fullName evidence="4">PASTA domain, binds beta-lactams</fullName>
    </submittedName>
</protein>
<sequence length="477" mass="49616">MTDEKDWAPEQLVPLDQNSEDAVEDADASAVVDPDRFGRVARGAGVAVAPDVVPGEGKSRHPRRAVIALVLVVALVGCVVAAATYGAELWGGKSVPYVVGISQEAAGSKIRGKGLAVKVATVASDDPVGTVVRTSPAAGTRARVGSTVTVYVARARVVPKVSGLQLGEAKKALRESGAKNFSIAYVASGAADGSVVATEPAEGATFQASDTITIKVARPYTVPYVVGKTEEDARAAVAEAGLVASVTYVNSDEAAQTVVAADPAPGTTIEKGATVTLQVSAPYPSDYHLLREYFDYKTHVTEFLKGEGFRLSSSSTGDGGVARVLYTSADKGNVTVTDTPFSHSFPKGPGTEDVLASGAPLPGIRLDFASADLPENAATPDESTVRQLADLCGFTGMSQTLTQDQAVVPSNLRKSSARFLCAYGEMGDYCWSVLVVREADRTRAAATCAPKSLYDAYDLGKFNNSVCDMIACVDVYG</sequence>
<proteinExistence type="predicted"/>
<accession>A0A1G6JA60</accession>
<keyword evidence="2" id="KW-0472">Membrane</keyword>
<feature type="transmembrane region" description="Helical" evidence="2">
    <location>
        <begin position="66"/>
        <end position="87"/>
    </location>
</feature>
<keyword evidence="2" id="KW-1133">Transmembrane helix</keyword>
<evidence type="ECO:0000313" key="4">
    <source>
        <dbReference type="EMBL" id="SDC15674.1"/>
    </source>
</evidence>
<dbReference type="STRING" id="604330.SAMN04489857_1802"/>
<evidence type="ECO:0000313" key="5">
    <source>
        <dbReference type="Proteomes" id="UP000198528"/>
    </source>
</evidence>
<evidence type="ECO:0000259" key="3">
    <source>
        <dbReference type="PROSITE" id="PS51178"/>
    </source>
</evidence>
<dbReference type="Proteomes" id="UP000198528">
    <property type="component" value="Unassembled WGS sequence"/>
</dbReference>
<dbReference type="CDD" id="cd06577">
    <property type="entry name" value="PASTA_pknB"/>
    <property type="match status" value="3"/>
</dbReference>
<feature type="domain" description="PASTA" evidence="3">
    <location>
        <begin position="92"/>
        <end position="154"/>
    </location>
</feature>
<evidence type="ECO:0000256" key="1">
    <source>
        <dbReference type="SAM" id="MobiDB-lite"/>
    </source>
</evidence>
<gene>
    <name evidence="4" type="ORF">SAMN04487824_10451</name>
</gene>
<feature type="domain" description="PASTA" evidence="3">
    <location>
        <begin position="216"/>
        <end position="281"/>
    </location>
</feature>
<name>A0A1G6JA60_9ACTN</name>
<reference evidence="5" key="1">
    <citation type="submission" date="2016-10" db="EMBL/GenBank/DDBJ databases">
        <authorList>
            <person name="Varghese N."/>
            <person name="Submissions S."/>
        </authorList>
    </citation>
    <scope>NUCLEOTIDE SEQUENCE [LARGE SCALE GENOMIC DNA]</scope>
    <source>
        <strain evidence="5">DSM 22619</strain>
    </source>
</reference>
<dbReference type="InterPro" id="IPR005543">
    <property type="entry name" value="PASTA_dom"/>
</dbReference>
<organism evidence="4 5">
    <name type="scientific">Parafannyhessea umbonata</name>
    <dbReference type="NCBI Taxonomy" id="604330"/>
    <lineage>
        <taxon>Bacteria</taxon>
        <taxon>Bacillati</taxon>
        <taxon>Actinomycetota</taxon>
        <taxon>Coriobacteriia</taxon>
        <taxon>Coriobacteriales</taxon>
        <taxon>Atopobiaceae</taxon>
        <taxon>Parafannyhessea</taxon>
    </lineage>
</organism>
<dbReference type="SMART" id="SM00740">
    <property type="entry name" value="PASTA"/>
    <property type="match status" value="3"/>
</dbReference>
<keyword evidence="5" id="KW-1185">Reference proteome</keyword>
<dbReference type="RefSeq" id="WP_143013196.1">
    <property type="nucleotide sequence ID" value="NZ_FMZL01000004.1"/>
</dbReference>
<dbReference type="AlphaFoldDB" id="A0A1G6JA60"/>
<evidence type="ECO:0000256" key="2">
    <source>
        <dbReference type="SAM" id="Phobius"/>
    </source>
</evidence>
<dbReference type="Pfam" id="PF03793">
    <property type="entry name" value="PASTA"/>
    <property type="match status" value="3"/>
</dbReference>
<dbReference type="EMBL" id="FMZL01000004">
    <property type="protein sequence ID" value="SDC15674.1"/>
    <property type="molecule type" value="Genomic_DNA"/>
</dbReference>
<feature type="region of interest" description="Disordered" evidence="1">
    <location>
        <begin position="1"/>
        <end position="24"/>
    </location>
</feature>
<keyword evidence="2" id="KW-0812">Transmembrane</keyword>
<dbReference type="PROSITE" id="PS51178">
    <property type="entry name" value="PASTA"/>
    <property type="match status" value="2"/>
</dbReference>